<keyword evidence="1" id="KW-1133">Transmembrane helix</keyword>
<feature type="transmembrane region" description="Helical" evidence="1">
    <location>
        <begin position="133"/>
        <end position="152"/>
    </location>
</feature>
<dbReference type="Proteomes" id="UP000321291">
    <property type="component" value="Chromosome"/>
</dbReference>
<evidence type="ECO:0000256" key="1">
    <source>
        <dbReference type="SAM" id="Phobius"/>
    </source>
</evidence>
<dbReference type="EMBL" id="CP042434">
    <property type="protein sequence ID" value="QEC73955.1"/>
    <property type="molecule type" value="Genomic_DNA"/>
</dbReference>
<protein>
    <submittedName>
        <fullName evidence="2">Uncharacterized protein</fullName>
    </submittedName>
</protein>
<organism evidence="2 3">
    <name type="scientific">Arachidicoccus ginsenosidivorans</name>
    <dbReference type="NCBI Taxonomy" id="496057"/>
    <lineage>
        <taxon>Bacteria</taxon>
        <taxon>Pseudomonadati</taxon>
        <taxon>Bacteroidota</taxon>
        <taxon>Chitinophagia</taxon>
        <taxon>Chitinophagales</taxon>
        <taxon>Chitinophagaceae</taxon>
        <taxon>Arachidicoccus</taxon>
    </lineage>
</organism>
<sequence>MIFLFILLAVVSTVIPSSFIQDIFKGIDTSSEIYNNKIDSYSSTEIGMGKSITSFTIIARYLMDTWFYMSFVYVYATFNKERKNKLLIKSFFLFCLPVIAVIVFPEVAIRFKLLLKFVFIYLLIDDSFYFDNVYWRNLFIILLVLDPLYDVLRLLTDSLFMGSFILIIFL</sequence>
<keyword evidence="1" id="KW-0812">Transmembrane</keyword>
<dbReference type="RefSeq" id="WP_146787369.1">
    <property type="nucleotide sequence ID" value="NZ_CP042434.1"/>
</dbReference>
<keyword evidence="3" id="KW-1185">Reference proteome</keyword>
<dbReference type="AlphaFoldDB" id="A0A5B8VTN9"/>
<feature type="transmembrane region" description="Helical" evidence="1">
    <location>
        <begin position="90"/>
        <end position="113"/>
    </location>
</feature>
<dbReference type="KEGG" id="agi:FSB73_22070"/>
<evidence type="ECO:0000313" key="2">
    <source>
        <dbReference type="EMBL" id="QEC73955.1"/>
    </source>
</evidence>
<keyword evidence="1" id="KW-0472">Membrane</keyword>
<gene>
    <name evidence="2" type="ORF">FSB73_22070</name>
</gene>
<reference evidence="2 3" key="1">
    <citation type="journal article" date="2017" name="Int. J. Syst. Evol. Microbiol.">
        <title>Arachidicoccus ginsenosidivorans sp. nov., with ginsenoside-converting activity isolated from ginseng cultivating soil.</title>
        <authorList>
            <person name="Siddiqi M.Z."/>
            <person name="Aslam Z."/>
            <person name="Im W.T."/>
        </authorList>
    </citation>
    <scope>NUCLEOTIDE SEQUENCE [LARGE SCALE GENOMIC DNA]</scope>
    <source>
        <strain evidence="2 3">Gsoil 809</strain>
    </source>
</reference>
<name>A0A5B8VTN9_9BACT</name>
<proteinExistence type="predicted"/>
<feature type="transmembrane region" description="Helical" evidence="1">
    <location>
        <begin position="58"/>
        <end position="78"/>
    </location>
</feature>
<accession>A0A5B8VTN9</accession>
<evidence type="ECO:0000313" key="3">
    <source>
        <dbReference type="Proteomes" id="UP000321291"/>
    </source>
</evidence>